<feature type="domain" description="DUF11" evidence="3">
    <location>
        <begin position="131"/>
        <end position="244"/>
    </location>
</feature>
<evidence type="ECO:0000259" key="3">
    <source>
        <dbReference type="Pfam" id="PF01345"/>
    </source>
</evidence>
<feature type="transmembrane region" description="Helical" evidence="2">
    <location>
        <begin position="278"/>
        <end position="296"/>
    </location>
</feature>
<evidence type="ECO:0000256" key="1">
    <source>
        <dbReference type="SAM" id="MobiDB-lite"/>
    </source>
</evidence>
<dbReference type="Gene3D" id="2.60.40.1170">
    <property type="entry name" value="Mu homology domain, subdomain B"/>
    <property type="match status" value="1"/>
</dbReference>
<dbReference type="OrthoDB" id="76596at2157"/>
<dbReference type="EMBL" id="FOAK01000009">
    <property type="protein sequence ID" value="SEL10031.1"/>
    <property type="molecule type" value="Genomic_DNA"/>
</dbReference>
<reference evidence="4 5" key="1">
    <citation type="submission" date="2016-10" db="EMBL/GenBank/DDBJ databases">
        <authorList>
            <person name="de Groot N.N."/>
        </authorList>
    </citation>
    <scope>NUCLEOTIDE SEQUENCE [LARGE SCALE GENOMIC DNA]</scope>
    <source>
        <strain evidence="4 5">DSM 11978</strain>
    </source>
</reference>
<dbReference type="RefSeq" id="WP_143753004.1">
    <property type="nucleotide sequence ID" value="NZ_FOAK01000009.1"/>
</dbReference>
<evidence type="ECO:0000313" key="4">
    <source>
        <dbReference type="EMBL" id="SEL10031.1"/>
    </source>
</evidence>
<keyword evidence="2" id="KW-0812">Transmembrane</keyword>
<proteinExistence type="predicted"/>
<sequence>NNTTEVRNVVDLAVRKAVNVTVVDLGGKVLWTVTVVNNGPGVAEGVYVIDKLPVGLGYVSHNAAVGSYNKDTGRWDIGTLNNGQSVVLTITTTVINVGKITNVAEVNSTSNDTNKSNNKNKSTVKATPLVDLVITKISNKQEYYIGDKVIWIIKVKNNGPSKAVNTYVIDKMPKVFKYISSSSSKGSYNKNTGKWDIGNLTVGESVTLKIITKAKMIGFYTNYVIVNNTIKESNYSNNKDNATVKVIKNNTPPKNHDPKKGKPIEPNKHTSVSLRNTGNPLILVLLAISVVAINIFRRKN</sequence>
<dbReference type="Gene3D" id="2.60.40.10">
    <property type="entry name" value="Immunoglobulins"/>
    <property type="match status" value="1"/>
</dbReference>
<dbReference type="PANTHER" id="PTHR34819">
    <property type="entry name" value="LARGE CYSTEINE-RICH PERIPLASMIC PROTEIN OMCB"/>
    <property type="match status" value="1"/>
</dbReference>
<keyword evidence="2" id="KW-0472">Membrane</keyword>
<dbReference type="InterPro" id="IPR013783">
    <property type="entry name" value="Ig-like_fold"/>
</dbReference>
<evidence type="ECO:0000313" key="5">
    <source>
        <dbReference type="Proteomes" id="UP000199506"/>
    </source>
</evidence>
<dbReference type="NCBIfam" id="TIGR01451">
    <property type="entry name" value="B_ant_repeat"/>
    <property type="match status" value="2"/>
</dbReference>
<dbReference type="Pfam" id="PF01345">
    <property type="entry name" value="DUF11"/>
    <property type="match status" value="2"/>
</dbReference>
<dbReference type="Proteomes" id="UP000199506">
    <property type="component" value="Unassembled WGS sequence"/>
</dbReference>
<organism evidence="4 5">
    <name type="scientific">Methanobrevibacter gottschalkii</name>
    <dbReference type="NCBI Taxonomy" id="190974"/>
    <lineage>
        <taxon>Archaea</taxon>
        <taxon>Methanobacteriati</taxon>
        <taxon>Methanobacteriota</taxon>
        <taxon>Methanomada group</taxon>
        <taxon>Methanobacteria</taxon>
        <taxon>Methanobacteriales</taxon>
        <taxon>Methanobacteriaceae</taxon>
        <taxon>Methanobrevibacter</taxon>
    </lineage>
</organism>
<dbReference type="InterPro" id="IPR051172">
    <property type="entry name" value="Chlamydia_OmcB"/>
</dbReference>
<feature type="compositionally biased region" description="Basic and acidic residues" evidence="1">
    <location>
        <begin position="254"/>
        <end position="268"/>
    </location>
</feature>
<evidence type="ECO:0000256" key="2">
    <source>
        <dbReference type="SAM" id="Phobius"/>
    </source>
</evidence>
<feature type="region of interest" description="Disordered" evidence="1">
    <location>
        <begin position="248"/>
        <end position="272"/>
    </location>
</feature>
<dbReference type="InterPro" id="IPR001434">
    <property type="entry name" value="OmcB-like_DUF11"/>
</dbReference>
<dbReference type="InterPro" id="IPR047589">
    <property type="entry name" value="DUF11_rpt"/>
</dbReference>
<feature type="domain" description="DUF11" evidence="3">
    <location>
        <begin position="11"/>
        <end position="124"/>
    </location>
</feature>
<protein>
    <submittedName>
        <fullName evidence="4">Conserved repeat domain-containing protein</fullName>
    </submittedName>
</protein>
<accession>A0A1H7MG20</accession>
<dbReference type="AlphaFoldDB" id="A0A1H7MG20"/>
<name>A0A1H7MG20_9EURY</name>
<gene>
    <name evidence="4" type="ORF">SAMN05216439_1961</name>
</gene>
<feature type="non-terminal residue" evidence="4">
    <location>
        <position position="1"/>
    </location>
</feature>
<keyword evidence="2" id="KW-1133">Transmembrane helix</keyword>
<dbReference type="PANTHER" id="PTHR34819:SF3">
    <property type="entry name" value="CELL SURFACE PROTEIN"/>
    <property type="match status" value="1"/>
</dbReference>